<dbReference type="Pfam" id="PF00098">
    <property type="entry name" value="zf-CCHC"/>
    <property type="match status" value="1"/>
</dbReference>
<evidence type="ECO:0000256" key="6">
    <source>
        <dbReference type="ARBA" id="ARBA00022801"/>
    </source>
</evidence>
<dbReference type="SMART" id="SM00343">
    <property type="entry name" value="ZnF_C2HC"/>
    <property type="match status" value="2"/>
</dbReference>
<keyword evidence="2" id="KW-0808">Transferase</keyword>
<dbReference type="CDD" id="cd00303">
    <property type="entry name" value="retropepsin_like"/>
    <property type="match status" value="1"/>
</dbReference>
<dbReference type="SUPFAM" id="SSF53098">
    <property type="entry name" value="Ribonuclease H-like"/>
    <property type="match status" value="1"/>
</dbReference>
<feature type="compositionally biased region" description="Acidic residues" evidence="9">
    <location>
        <begin position="43"/>
        <end position="52"/>
    </location>
</feature>
<feature type="domain" description="Peptidase A2" evidence="11">
    <location>
        <begin position="385"/>
        <end position="463"/>
    </location>
</feature>
<keyword evidence="8" id="KW-0863">Zinc-finger</keyword>
<dbReference type="PROSITE" id="PS50175">
    <property type="entry name" value="ASP_PROT_RETROV"/>
    <property type="match status" value="1"/>
</dbReference>
<dbReference type="InterPro" id="IPR001584">
    <property type="entry name" value="Integrase_cat-core"/>
</dbReference>
<evidence type="ECO:0000256" key="8">
    <source>
        <dbReference type="PROSITE-ProRule" id="PRU00047"/>
    </source>
</evidence>
<dbReference type="InterPro" id="IPR036397">
    <property type="entry name" value="RNaseH_sf"/>
</dbReference>
<evidence type="ECO:0000259" key="12">
    <source>
        <dbReference type="PROSITE" id="PS50994"/>
    </source>
</evidence>
<feature type="region of interest" description="Disordered" evidence="9">
    <location>
        <begin position="43"/>
        <end position="64"/>
    </location>
</feature>
<gene>
    <name evidence="14" type="primary">LOC131806936</name>
</gene>
<feature type="domain" description="Integrase catalytic" evidence="12">
    <location>
        <begin position="727"/>
        <end position="884"/>
    </location>
</feature>
<dbReference type="Gene3D" id="3.30.420.10">
    <property type="entry name" value="Ribonuclease H-like superfamily/Ribonuclease H"/>
    <property type="match status" value="1"/>
</dbReference>
<evidence type="ECO:0000256" key="7">
    <source>
        <dbReference type="ARBA" id="ARBA00022918"/>
    </source>
</evidence>
<dbReference type="Gene3D" id="1.10.720.30">
    <property type="entry name" value="SAP domain"/>
    <property type="match status" value="1"/>
</dbReference>
<dbReference type="InterPro" id="IPR005162">
    <property type="entry name" value="Retrotrans_gag_dom"/>
</dbReference>
<dbReference type="PROSITE" id="PS50158">
    <property type="entry name" value="ZF_CCHC"/>
    <property type="match status" value="1"/>
</dbReference>
<evidence type="ECO:0000256" key="2">
    <source>
        <dbReference type="ARBA" id="ARBA00022679"/>
    </source>
</evidence>
<evidence type="ECO:0000256" key="3">
    <source>
        <dbReference type="ARBA" id="ARBA00022695"/>
    </source>
</evidence>
<evidence type="ECO:0000313" key="13">
    <source>
        <dbReference type="Proteomes" id="UP001652621"/>
    </source>
</evidence>
<feature type="domain" description="CCHC-type" evidence="10">
    <location>
        <begin position="317"/>
        <end position="333"/>
    </location>
</feature>
<feature type="compositionally biased region" description="Acidic residues" evidence="9">
    <location>
        <begin position="1013"/>
        <end position="1023"/>
    </location>
</feature>
<protein>
    <recommendedName>
        <fullName evidence="1">RNA-directed DNA polymerase</fullName>
        <ecNumber evidence="1">2.7.7.49</ecNumber>
    </recommendedName>
</protein>
<dbReference type="Gene3D" id="1.10.340.70">
    <property type="match status" value="1"/>
</dbReference>
<keyword evidence="3" id="KW-0548">Nucleotidyltransferase</keyword>
<dbReference type="Proteomes" id="UP001652621">
    <property type="component" value="Unplaced"/>
</dbReference>
<dbReference type="PROSITE" id="PS50994">
    <property type="entry name" value="INTEGRASE"/>
    <property type="match status" value="1"/>
</dbReference>
<keyword evidence="6" id="KW-0378">Hydrolase</keyword>
<dbReference type="Gene3D" id="2.40.70.10">
    <property type="entry name" value="Acid Proteases"/>
    <property type="match status" value="1"/>
</dbReference>
<dbReference type="Pfam" id="PF00665">
    <property type="entry name" value="rve"/>
    <property type="match status" value="1"/>
</dbReference>
<dbReference type="PANTHER" id="PTHR37984:SF5">
    <property type="entry name" value="PROTEIN NYNRIN-LIKE"/>
    <property type="match status" value="1"/>
</dbReference>
<keyword evidence="4" id="KW-0540">Nuclease</keyword>
<feature type="region of interest" description="Disordered" evidence="9">
    <location>
        <begin position="1010"/>
        <end position="1044"/>
    </location>
</feature>
<dbReference type="Pfam" id="PF17921">
    <property type="entry name" value="Integrase_H2C2"/>
    <property type="match status" value="1"/>
</dbReference>
<dbReference type="Pfam" id="PF00077">
    <property type="entry name" value="RVP"/>
    <property type="match status" value="1"/>
</dbReference>
<evidence type="ECO:0000256" key="4">
    <source>
        <dbReference type="ARBA" id="ARBA00022722"/>
    </source>
</evidence>
<dbReference type="Pfam" id="PF03732">
    <property type="entry name" value="Retrotrans_gag"/>
    <property type="match status" value="1"/>
</dbReference>
<dbReference type="PANTHER" id="PTHR37984">
    <property type="entry name" value="PROTEIN CBG26694"/>
    <property type="match status" value="1"/>
</dbReference>
<dbReference type="SUPFAM" id="SSF50630">
    <property type="entry name" value="Acid proteases"/>
    <property type="match status" value="1"/>
</dbReference>
<evidence type="ECO:0000256" key="5">
    <source>
        <dbReference type="ARBA" id="ARBA00022759"/>
    </source>
</evidence>
<dbReference type="Gene3D" id="4.10.60.10">
    <property type="entry name" value="Zinc finger, CCHC-type"/>
    <property type="match status" value="1"/>
</dbReference>
<dbReference type="InterPro" id="IPR050951">
    <property type="entry name" value="Retrovirus_Pol_polyprotein"/>
</dbReference>
<dbReference type="InterPro" id="IPR041588">
    <property type="entry name" value="Integrase_H2C2"/>
</dbReference>
<dbReference type="InterPro" id="IPR001995">
    <property type="entry name" value="Peptidase_A2_cat"/>
</dbReference>
<accession>A0ABM3VPX2</accession>
<evidence type="ECO:0000259" key="10">
    <source>
        <dbReference type="PROSITE" id="PS50158"/>
    </source>
</evidence>
<sequence length="1044" mass="118181">MKVKISSLKVAELDKLLLARSLPRTGNKSEKIARLMACNGNDEVEVEDSESQEDFHGFDEAETGDDSLTSQMRELKDIMLTLARSVQQLTTLSTERAITSNAGLNSRDTEQQVPAEVISRQSGSGTSGCLKDYIVMIPDFDPIKGNVTSVQFIDKVETLQRLHGWSDETTLFAVHHKMSGVAKMWIDALPVVETWKEFRQQFLKDFPSRVSVADIHRELIARKRNSNESLVEYYYAMLAIGKRGSVDEASILSYIINGLNDSSLTRTLLAMNPQTCSELLRSLENLTIQTYARKQTKNDEDDKTVSVSGGAPTKGVKCFNCNRFGHISTSCPQPLKKPKCSKCAKIGHDASQCKGKGTTVAAMTEESKDYCPPVMKDVTVNGKTYEGFVDTGSDFTLMRKAVVPEGCDMEVTSKRMKGFGGSIVEVVEMFEANVVIDEESLMTTIYVVPNDLMRYDVLLGRDVLCKKQTKLTIEHGVLKVKSTMPSTFNVGESLDEHQKEKLDQILSSFKDCFAETLEDLGKCFNIVTDCNSIATTKATSPLPPRIARWWFKLQEFDFTITHRSGAKMTHVDGMSRSPTLPSSQSRTVAENVLALTTNINDWVYQLQMSDKKLKHIFEVLNGNLQNEANEIKQIKADYVIENGRLFRKVNNMKRMVIPERVRWRITKACHDDLGHFGEEKTLQRLQRDFWFPRMRRYVKSYIQSCPECCYNKVKGGKAEGELHIEEVLPIPFRSINIDHMGPFPKSKKGNQYVFLIVCSFSKYTIIKPTRNTKTAPVITALREVMSIFGQPRRIVSDKGTAFTSKEFQQFVEYNGIQHVQTAVRTPRANGQAERINQTVLNALKCLVGDTKEWDTETTTIQWSINSQLNATTKFSPNDLIFNFSLRDVSYNRIIQAVGDEERENFDVRVIQQQAVANIQKQKEKWKARFDSRHSKPTQYKEGDLVVIDTVPQPTGESHKLDARYKGPYIVTKIIGNDRYLVEDLPDLSLKQRKYCGVMSTDHMKPWCYGDPSLEIEDKDESDDVSPRRDEESGEAELSTIKMSL</sequence>
<evidence type="ECO:0000313" key="14">
    <source>
        <dbReference type="RefSeq" id="XP_058987852.1"/>
    </source>
</evidence>
<keyword evidence="8" id="KW-0479">Metal-binding</keyword>
<dbReference type="InterPro" id="IPR012337">
    <property type="entry name" value="RNaseH-like_sf"/>
</dbReference>
<dbReference type="InterPro" id="IPR018061">
    <property type="entry name" value="Retropepsins"/>
</dbReference>
<keyword evidence="13" id="KW-1185">Reference proteome</keyword>
<keyword evidence="8" id="KW-0862">Zinc</keyword>
<evidence type="ECO:0000259" key="11">
    <source>
        <dbReference type="PROSITE" id="PS50175"/>
    </source>
</evidence>
<reference evidence="14" key="1">
    <citation type="submission" date="2025-08" db="UniProtKB">
        <authorList>
            <consortium name="RefSeq"/>
        </authorList>
    </citation>
    <scope>IDENTIFICATION</scope>
    <source>
        <strain evidence="14">Aabys</strain>
        <tissue evidence="14">Whole body</tissue>
    </source>
</reference>
<organism evidence="13 14">
    <name type="scientific">Musca domestica</name>
    <name type="common">House fly</name>
    <dbReference type="NCBI Taxonomy" id="7370"/>
    <lineage>
        <taxon>Eukaryota</taxon>
        <taxon>Metazoa</taxon>
        <taxon>Ecdysozoa</taxon>
        <taxon>Arthropoda</taxon>
        <taxon>Hexapoda</taxon>
        <taxon>Insecta</taxon>
        <taxon>Pterygota</taxon>
        <taxon>Neoptera</taxon>
        <taxon>Endopterygota</taxon>
        <taxon>Diptera</taxon>
        <taxon>Brachycera</taxon>
        <taxon>Muscomorpha</taxon>
        <taxon>Muscoidea</taxon>
        <taxon>Muscidae</taxon>
        <taxon>Musca</taxon>
    </lineage>
</organism>
<dbReference type="SUPFAM" id="SSF57756">
    <property type="entry name" value="Retrovirus zinc finger-like domains"/>
    <property type="match status" value="1"/>
</dbReference>
<dbReference type="EC" id="2.7.7.49" evidence="1"/>
<proteinExistence type="predicted"/>
<name>A0ABM3VPX2_MUSDO</name>
<dbReference type="InterPro" id="IPR036361">
    <property type="entry name" value="SAP_dom_sf"/>
</dbReference>
<dbReference type="InterPro" id="IPR021109">
    <property type="entry name" value="Peptidase_aspartic_dom_sf"/>
</dbReference>
<keyword evidence="7" id="KW-0695">RNA-directed DNA polymerase</keyword>
<dbReference type="GeneID" id="131806936"/>
<dbReference type="InterPro" id="IPR001878">
    <property type="entry name" value="Znf_CCHC"/>
</dbReference>
<evidence type="ECO:0000256" key="1">
    <source>
        <dbReference type="ARBA" id="ARBA00012493"/>
    </source>
</evidence>
<dbReference type="InterPro" id="IPR036875">
    <property type="entry name" value="Znf_CCHC_sf"/>
</dbReference>
<dbReference type="RefSeq" id="XP_058987852.1">
    <property type="nucleotide sequence ID" value="XM_059131869.1"/>
</dbReference>
<keyword evidence="5" id="KW-0255">Endonuclease</keyword>
<evidence type="ECO:0000256" key="9">
    <source>
        <dbReference type="SAM" id="MobiDB-lite"/>
    </source>
</evidence>
<feature type="region of interest" description="Disordered" evidence="9">
    <location>
        <begin position="100"/>
        <end position="125"/>
    </location>
</feature>